<dbReference type="AlphaFoldDB" id="A0A2S8GD85"/>
<comment type="caution">
    <text evidence="1">The sequence shown here is derived from an EMBL/GenBank/DDBJ whole genome shotgun (WGS) entry which is preliminary data.</text>
</comment>
<sequence length="317" mass="35701">MVLLWFAAPAYADPAGFREMEDGYPCGYSCHTPRSGDEVYMISTRCLPGGCGWELPVENAQIQQYIVGEGWVSIDWQTLTETDSPAGMTSVYVHGNGMDSYWAQRRGWEMYHEVTRDLPMDQKIRYVMWSWPTAEMKPALRAIRQHAVRADDDAYYLASYLKTLPPSEKVSISAFSLGARVVTGACHLLAGGSLRGRALEPYEHNTHGYRVALYSAGVTYSAIWPGGFHGQALDVVDRMYNAFNSSDRVLKFYRLASQRKGDEAAGYIGFCLAADQRAKVEQVNAANLLGREHSWDNVVCAYCIIKRSRDYLQWKEL</sequence>
<dbReference type="EMBL" id="PUHZ01000025">
    <property type="protein sequence ID" value="PQO42270.1"/>
    <property type="molecule type" value="Genomic_DNA"/>
</dbReference>
<reference evidence="1 2" key="1">
    <citation type="submission" date="2018-02" db="EMBL/GenBank/DDBJ databases">
        <title>Comparative genomes isolates from brazilian mangrove.</title>
        <authorList>
            <person name="Araujo J.E."/>
            <person name="Taketani R.G."/>
            <person name="Silva M.C.P."/>
            <person name="Loureco M.V."/>
            <person name="Andreote F.D."/>
        </authorList>
    </citation>
    <scope>NUCLEOTIDE SEQUENCE [LARGE SCALE GENOMIC DNA]</scope>
    <source>
        <strain evidence="1 2">Nap-Phe MGV</strain>
    </source>
</reference>
<dbReference type="SUPFAM" id="SSF53474">
    <property type="entry name" value="alpha/beta-Hydrolases"/>
    <property type="match status" value="1"/>
</dbReference>
<gene>
    <name evidence="1" type="ORF">C5Y93_28430</name>
</gene>
<organism evidence="1 2">
    <name type="scientific">Blastopirellula marina</name>
    <dbReference type="NCBI Taxonomy" id="124"/>
    <lineage>
        <taxon>Bacteria</taxon>
        <taxon>Pseudomonadati</taxon>
        <taxon>Planctomycetota</taxon>
        <taxon>Planctomycetia</taxon>
        <taxon>Pirellulales</taxon>
        <taxon>Pirellulaceae</taxon>
        <taxon>Blastopirellula</taxon>
    </lineage>
</organism>
<evidence type="ECO:0000313" key="2">
    <source>
        <dbReference type="Proteomes" id="UP000237819"/>
    </source>
</evidence>
<evidence type="ECO:0000313" key="1">
    <source>
        <dbReference type="EMBL" id="PQO42270.1"/>
    </source>
</evidence>
<evidence type="ECO:0008006" key="3">
    <source>
        <dbReference type="Google" id="ProtNLM"/>
    </source>
</evidence>
<dbReference type="InterPro" id="IPR029058">
    <property type="entry name" value="AB_hydrolase_fold"/>
</dbReference>
<proteinExistence type="predicted"/>
<accession>A0A2S8GD85</accession>
<protein>
    <recommendedName>
        <fullName evidence="3">Alpha/beta hydrolase</fullName>
    </recommendedName>
</protein>
<dbReference type="Proteomes" id="UP000237819">
    <property type="component" value="Unassembled WGS sequence"/>
</dbReference>
<name>A0A2S8GD85_9BACT</name>